<dbReference type="Gene3D" id="3.10.20.440">
    <property type="entry name" value="2Fe-2S iron-sulphur cluster binding domain, sarcosine oxidase, alpha subunit, N-terminal domain"/>
    <property type="match status" value="1"/>
</dbReference>
<name>A0ABW9DJK4_9BURK</name>
<dbReference type="Proteomes" id="UP001629367">
    <property type="component" value="Unassembled WGS sequence"/>
</dbReference>
<dbReference type="InterPro" id="IPR042204">
    <property type="entry name" value="2Fe-2S-bd_N"/>
</dbReference>
<keyword evidence="3" id="KW-1185">Reference proteome</keyword>
<dbReference type="InterPro" id="IPR036010">
    <property type="entry name" value="2Fe-2S_ferredoxin-like_sf"/>
</dbReference>
<sequence length="101" mass="11000">MQREPLRFFLDGREVGALQGDTLLTAVLMQQRRVRDSEFSGAPRAGFCLIGACQDCWMRSEDGKRLRACSTLVTEGMRVVSRFGVEAGNSAASVLDNGDAS</sequence>
<evidence type="ECO:0000256" key="1">
    <source>
        <dbReference type="ARBA" id="ARBA00023002"/>
    </source>
</evidence>
<evidence type="ECO:0000313" key="3">
    <source>
        <dbReference type="Proteomes" id="UP001629367"/>
    </source>
</evidence>
<protein>
    <submittedName>
        <fullName evidence="2">(2Fe-2S)-binding protein</fullName>
    </submittedName>
</protein>
<proteinExistence type="predicted"/>
<keyword evidence="1" id="KW-0560">Oxidoreductase</keyword>
<dbReference type="SUPFAM" id="SSF54292">
    <property type="entry name" value="2Fe-2S ferredoxin-like"/>
    <property type="match status" value="1"/>
</dbReference>
<accession>A0ABW9DJK4</accession>
<comment type="caution">
    <text evidence="2">The sequence shown here is derived from an EMBL/GenBank/DDBJ whole genome shotgun (WGS) entry which is preliminary data.</text>
</comment>
<dbReference type="Pfam" id="PF13510">
    <property type="entry name" value="Fer2_4"/>
    <property type="match status" value="1"/>
</dbReference>
<organism evidence="2 3">
    <name type="scientific">Paraburkholderia dilworthii</name>
    <dbReference type="NCBI Taxonomy" id="948106"/>
    <lineage>
        <taxon>Bacteria</taxon>
        <taxon>Pseudomonadati</taxon>
        <taxon>Pseudomonadota</taxon>
        <taxon>Betaproteobacteria</taxon>
        <taxon>Burkholderiales</taxon>
        <taxon>Burkholderiaceae</taxon>
        <taxon>Paraburkholderia</taxon>
    </lineage>
</organism>
<dbReference type="EMBL" id="JAQQBZ010000034">
    <property type="protein sequence ID" value="MFM0597643.1"/>
    <property type="molecule type" value="Genomic_DNA"/>
</dbReference>
<reference evidence="2 3" key="1">
    <citation type="journal article" date="2024" name="Chem. Sci.">
        <title>Discovery of megapolipeptins by genome mining of a Burkholderiales bacteria collection.</title>
        <authorList>
            <person name="Paulo B.S."/>
            <person name="Recchia M.J.J."/>
            <person name="Lee S."/>
            <person name="Fergusson C.H."/>
            <person name="Romanowski S.B."/>
            <person name="Hernandez A."/>
            <person name="Krull N."/>
            <person name="Liu D.Y."/>
            <person name="Cavanagh H."/>
            <person name="Bos A."/>
            <person name="Gray C.A."/>
            <person name="Murphy B.T."/>
            <person name="Linington R.G."/>
            <person name="Eustaquio A.S."/>
        </authorList>
    </citation>
    <scope>NUCLEOTIDE SEQUENCE [LARGE SCALE GENOMIC DNA]</scope>
    <source>
        <strain evidence="2 3">RL17-335-BIF-A</strain>
    </source>
</reference>
<gene>
    <name evidence="2" type="ORF">PQQ68_31865</name>
</gene>
<evidence type="ECO:0000313" key="2">
    <source>
        <dbReference type="EMBL" id="MFM0597643.1"/>
    </source>
</evidence>